<dbReference type="InterPro" id="IPR023404">
    <property type="entry name" value="rSAM_horseshoe"/>
</dbReference>
<keyword evidence="5" id="KW-0479">Metal-binding</keyword>
<evidence type="ECO:0000259" key="8">
    <source>
        <dbReference type="PROSITE" id="PS51332"/>
    </source>
</evidence>
<dbReference type="SUPFAM" id="SSF102114">
    <property type="entry name" value="Radical SAM enzymes"/>
    <property type="match status" value="1"/>
</dbReference>
<evidence type="ECO:0000256" key="3">
    <source>
        <dbReference type="ARBA" id="ARBA00022679"/>
    </source>
</evidence>
<protein>
    <submittedName>
        <fullName evidence="10">Radical SAM superfamily enzyme YgiQ (UPF0313 family)</fullName>
    </submittedName>
</protein>
<dbReference type="InterPro" id="IPR007197">
    <property type="entry name" value="rSAM"/>
</dbReference>
<feature type="domain" description="Radical SAM core" evidence="9">
    <location>
        <begin position="191"/>
        <end position="428"/>
    </location>
</feature>
<dbReference type="InterPro" id="IPR006158">
    <property type="entry name" value="Cobalamin-bd"/>
</dbReference>
<keyword evidence="2" id="KW-0489">Methyltransferase</keyword>
<keyword evidence="4" id="KW-0949">S-adenosyl-L-methionine</keyword>
<dbReference type="Gene3D" id="3.80.30.20">
    <property type="entry name" value="tm_1862 like domain"/>
    <property type="match status" value="1"/>
</dbReference>
<keyword evidence="7" id="KW-0411">Iron-sulfur</keyword>
<sequence>MYKVLLYYPRISGSEDTSDLYIGAPLSVMAIAAQIDRAEFDVKIVDGRFYEETKVEIDEWISDDILITGISAITSYQITDGIQLAKRLKKRYPNMHVVWGGWHPSLMPDTTVVNDMVDIIIIGQGERIFPELIKCLQNNRDISQIPNLVYKDKDKNIQKTIRKPIEPITSFKSIINSYSLLDMNQYVNKVWNNERVIGYESSRGCPWNCLYCSIGSLYCHHWSGLPAEQVTVDVKYLYEHYNVDAIHFFDNNFFIDTKRVRRFCELLQAENFSIRWDGTCNVLQFLEFSDEFMNLMISSGFYRVIIGIESGDEEVLEKIDKKHKNKHVIAVIEKCKKYNIMPSLSFMVGFPWNSEKDFNCTVSLIEQIIKIYDRSEILLFIFTPYCGTKMYEVAKKYGMKFPQELEEWSHYTYDKCNTPWISKKLRRKMMRYITFFGTKDIDENLKNFYEGKKNDALETTRGKQYKL</sequence>
<comment type="cofactor">
    <cofactor evidence="1">
        <name>[4Fe-4S] cluster</name>
        <dbReference type="ChEBI" id="CHEBI:49883"/>
    </cofactor>
</comment>
<dbReference type="GO" id="GO:0003824">
    <property type="term" value="F:catalytic activity"/>
    <property type="evidence" value="ECO:0007669"/>
    <property type="project" value="InterPro"/>
</dbReference>
<dbReference type="Pfam" id="PF04055">
    <property type="entry name" value="Radical_SAM"/>
    <property type="match status" value="1"/>
</dbReference>
<dbReference type="InterPro" id="IPR034466">
    <property type="entry name" value="Methyltransferase_Class_B"/>
</dbReference>
<evidence type="ECO:0000256" key="5">
    <source>
        <dbReference type="ARBA" id="ARBA00022723"/>
    </source>
</evidence>
<dbReference type="PANTHER" id="PTHR43409">
    <property type="entry name" value="ANAEROBIC MAGNESIUM-PROTOPORPHYRIN IX MONOMETHYL ESTER CYCLASE-RELATED"/>
    <property type="match status" value="1"/>
</dbReference>
<dbReference type="RefSeq" id="WP_110290041.1">
    <property type="nucleotide sequence ID" value="NZ_QICS01000001.1"/>
</dbReference>
<keyword evidence="6" id="KW-0408">Iron</keyword>
<evidence type="ECO:0000256" key="1">
    <source>
        <dbReference type="ARBA" id="ARBA00001966"/>
    </source>
</evidence>
<dbReference type="EMBL" id="QICS01000001">
    <property type="protein sequence ID" value="PXV95589.1"/>
    <property type="molecule type" value="Genomic_DNA"/>
</dbReference>
<dbReference type="GO" id="GO:0046872">
    <property type="term" value="F:metal ion binding"/>
    <property type="evidence" value="ECO:0007669"/>
    <property type="project" value="UniProtKB-KW"/>
</dbReference>
<evidence type="ECO:0000313" key="11">
    <source>
        <dbReference type="Proteomes" id="UP000247523"/>
    </source>
</evidence>
<evidence type="ECO:0000313" key="10">
    <source>
        <dbReference type="EMBL" id="PXV95589.1"/>
    </source>
</evidence>
<feature type="domain" description="B12-binding" evidence="8">
    <location>
        <begin position="8"/>
        <end position="143"/>
    </location>
</feature>
<evidence type="ECO:0000256" key="2">
    <source>
        <dbReference type="ARBA" id="ARBA00022603"/>
    </source>
</evidence>
<dbReference type="AlphaFoldDB" id="A0A318ERI8"/>
<comment type="caution">
    <text evidence="10">The sequence shown here is derived from an EMBL/GenBank/DDBJ whole genome shotgun (WGS) entry which is preliminary data.</text>
</comment>
<dbReference type="CDD" id="cd01335">
    <property type="entry name" value="Radical_SAM"/>
    <property type="match status" value="1"/>
</dbReference>
<dbReference type="InterPro" id="IPR006638">
    <property type="entry name" value="Elp3/MiaA/NifB-like_rSAM"/>
</dbReference>
<evidence type="ECO:0000256" key="4">
    <source>
        <dbReference type="ARBA" id="ARBA00022691"/>
    </source>
</evidence>
<dbReference type="Pfam" id="PF02310">
    <property type="entry name" value="B12-binding"/>
    <property type="match status" value="1"/>
</dbReference>
<dbReference type="SMART" id="SM00729">
    <property type="entry name" value="Elp3"/>
    <property type="match status" value="1"/>
</dbReference>
<evidence type="ECO:0000256" key="7">
    <source>
        <dbReference type="ARBA" id="ARBA00023014"/>
    </source>
</evidence>
<dbReference type="SFLD" id="SFLDG01082">
    <property type="entry name" value="B12-binding_domain_containing"/>
    <property type="match status" value="1"/>
</dbReference>
<accession>A0A318ERI8</accession>
<organism evidence="10 11">
    <name type="scientific">Lachnotalea glycerini</name>
    <dbReference type="NCBI Taxonomy" id="1763509"/>
    <lineage>
        <taxon>Bacteria</taxon>
        <taxon>Bacillati</taxon>
        <taxon>Bacillota</taxon>
        <taxon>Clostridia</taxon>
        <taxon>Lachnospirales</taxon>
        <taxon>Lachnospiraceae</taxon>
        <taxon>Lachnotalea</taxon>
    </lineage>
</organism>
<dbReference type="InterPro" id="IPR051198">
    <property type="entry name" value="BchE-like"/>
</dbReference>
<dbReference type="GO" id="GO:0031419">
    <property type="term" value="F:cobalamin binding"/>
    <property type="evidence" value="ECO:0007669"/>
    <property type="project" value="InterPro"/>
</dbReference>
<dbReference type="Gene3D" id="3.40.50.280">
    <property type="entry name" value="Cobalamin-binding domain"/>
    <property type="match status" value="1"/>
</dbReference>
<dbReference type="PROSITE" id="PS51332">
    <property type="entry name" value="B12_BINDING"/>
    <property type="match status" value="1"/>
</dbReference>
<dbReference type="PROSITE" id="PS51918">
    <property type="entry name" value="RADICAL_SAM"/>
    <property type="match status" value="1"/>
</dbReference>
<evidence type="ECO:0000259" key="9">
    <source>
        <dbReference type="PROSITE" id="PS51918"/>
    </source>
</evidence>
<dbReference type="InterPro" id="IPR058240">
    <property type="entry name" value="rSAM_sf"/>
</dbReference>
<dbReference type="SFLD" id="SFLDG01123">
    <property type="entry name" value="methyltransferase_(Class_B)"/>
    <property type="match status" value="1"/>
</dbReference>
<name>A0A318ERI8_9FIRM</name>
<dbReference type="CDD" id="cd02068">
    <property type="entry name" value="radical_SAM_B12_BD"/>
    <property type="match status" value="1"/>
</dbReference>
<reference evidence="10 11" key="1">
    <citation type="submission" date="2018-05" db="EMBL/GenBank/DDBJ databases">
        <title>Genomic Encyclopedia of Type Strains, Phase IV (KMG-IV): sequencing the most valuable type-strain genomes for metagenomic binning, comparative biology and taxonomic classification.</title>
        <authorList>
            <person name="Goeker M."/>
        </authorList>
    </citation>
    <scope>NUCLEOTIDE SEQUENCE [LARGE SCALE GENOMIC DNA]</scope>
    <source>
        <strain evidence="10 11">DSM 28816</strain>
    </source>
</reference>
<keyword evidence="3" id="KW-0808">Transferase</keyword>
<dbReference type="SFLD" id="SFLDS00029">
    <property type="entry name" value="Radical_SAM"/>
    <property type="match status" value="1"/>
</dbReference>
<dbReference type="GO" id="GO:0051539">
    <property type="term" value="F:4 iron, 4 sulfur cluster binding"/>
    <property type="evidence" value="ECO:0007669"/>
    <property type="project" value="UniProtKB-KW"/>
</dbReference>
<evidence type="ECO:0000256" key="6">
    <source>
        <dbReference type="ARBA" id="ARBA00023004"/>
    </source>
</evidence>
<proteinExistence type="predicted"/>
<dbReference type="PANTHER" id="PTHR43409:SF7">
    <property type="entry name" value="BLL1977 PROTEIN"/>
    <property type="match status" value="1"/>
</dbReference>
<gene>
    <name evidence="10" type="ORF">C8E03_101218</name>
</gene>
<dbReference type="Proteomes" id="UP000247523">
    <property type="component" value="Unassembled WGS sequence"/>
</dbReference>